<keyword evidence="7" id="KW-1185">Reference proteome</keyword>
<accession>A0A1N6XHV3</accession>
<dbReference type="EMBL" id="FTMN01000014">
    <property type="protein sequence ID" value="SIR01850.1"/>
    <property type="molecule type" value="Genomic_DNA"/>
</dbReference>
<evidence type="ECO:0000256" key="5">
    <source>
        <dbReference type="ARBA" id="ARBA00023172"/>
    </source>
</evidence>
<dbReference type="GO" id="GO:0006310">
    <property type="term" value="P:DNA recombination"/>
    <property type="evidence" value="ECO:0007669"/>
    <property type="project" value="UniProtKB-KW"/>
</dbReference>
<dbReference type="GO" id="GO:0003690">
    <property type="term" value="F:double-stranded DNA binding"/>
    <property type="evidence" value="ECO:0007669"/>
    <property type="project" value="TreeGrafter"/>
</dbReference>
<dbReference type="Proteomes" id="UP000186895">
    <property type="component" value="Unassembled WGS sequence"/>
</dbReference>
<sequence>MIIPKRVIFADYDGTIDVSGLREVLSKLTFKECSAAAEESWGFTGVDEFDERSDQLMILKDFALMNIRRDYKKIKKTKLSRAWKAEIAKKEKADGIRLDKVARDELREKVRAEMLKDIDPHEQYIKLALELSKSRLYVMSSVPADADFAVSKLNQALSTQGVSIPFSPELPPTLEMTLTQWVATPSAADEFGFEVGEDMQLKGQEASSATLRKQPVETAEVREHLHGGKSVQKVKLRVKESGVSFQVSSALVLSQIDLKPVCKDQLKEEREKHDDVAAAKEAEGLIWLSELSDLVTRVETIPVQ</sequence>
<keyword evidence="5" id="KW-0233">DNA recombination</keyword>
<evidence type="ECO:0000313" key="7">
    <source>
        <dbReference type="Proteomes" id="UP000186895"/>
    </source>
</evidence>
<evidence type="ECO:0000256" key="2">
    <source>
        <dbReference type="ARBA" id="ARBA00008657"/>
    </source>
</evidence>
<dbReference type="STRING" id="49186.SAMN05421647_11433"/>
<dbReference type="PANTHER" id="PTHR38103">
    <property type="entry name" value="RECOMBINATION-ASSOCIATED PROTEIN RDGC"/>
    <property type="match status" value="1"/>
</dbReference>
<name>A0A1N6XHV3_9GAMM</name>
<evidence type="ECO:0000256" key="1">
    <source>
        <dbReference type="ARBA" id="ARBA00004453"/>
    </source>
</evidence>
<dbReference type="RefSeq" id="WP_076466264.1">
    <property type="nucleotide sequence ID" value="NZ_FTMN01000014.1"/>
</dbReference>
<organism evidence="6 7">
    <name type="scientific">Marinobacterium stanieri</name>
    <dbReference type="NCBI Taxonomy" id="49186"/>
    <lineage>
        <taxon>Bacteria</taxon>
        <taxon>Pseudomonadati</taxon>
        <taxon>Pseudomonadota</taxon>
        <taxon>Gammaproteobacteria</taxon>
        <taxon>Oceanospirillales</taxon>
        <taxon>Oceanospirillaceae</taxon>
        <taxon>Marinobacterium</taxon>
    </lineage>
</organism>
<keyword evidence="4" id="KW-0963">Cytoplasm</keyword>
<comment type="subcellular location">
    <subcellularLocation>
        <location evidence="1">Cytoplasm</location>
        <location evidence="1">Nucleoid</location>
    </subcellularLocation>
</comment>
<gene>
    <name evidence="6" type="ORF">SAMN05421647_11433</name>
</gene>
<comment type="similarity">
    <text evidence="2">Belongs to the RdgC family.</text>
</comment>
<dbReference type="AlphaFoldDB" id="A0A1N6XHV3"/>
<dbReference type="PANTHER" id="PTHR38103:SF1">
    <property type="entry name" value="RECOMBINATION-ASSOCIATED PROTEIN RDGC"/>
    <property type="match status" value="1"/>
</dbReference>
<proteinExistence type="inferred from homology"/>
<evidence type="ECO:0000313" key="6">
    <source>
        <dbReference type="EMBL" id="SIR01850.1"/>
    </source>
</evidence>
<evidence type="ECO:0000256" key="4">
    <source>
        <dbReference type="ARBA" id="ARBA00022490"/>
    </source>
</evidence>
<evidence type="ECO:0000256" key="3">
    <source>
        <dbReference type="ARBA" id="ARBA00022296"/>
    </source>
</evidence>
<dbReference type="Pfam" id="PF04381">
    <property type="entry name" value="RdgC"/>
    <property type="match status" value="1"/>
</dbReference>
<dbReference type="GO" id="GO:0000018">
    <property type="term" value="P:regulation of DNA recombination"/>
    <property type="evidence" value="ECO:0007669"/>
    <property type="project" value="TreeGrafter"/>
</dbReference>
<protein>
    <recommendedName>
        <fullName evidence="3">Recombination-associated protein RdgC</fullName>
    </recommendedName>
</protein>
<dbReference type="InterPro" id="IPR007476">
    <property type="entry name" value="RdgC"/>
</dbReference>
<dbReference type="GO" id="GO:0043590">
    <property type="term" value="C:bacterial nucleoid"/>
    <property type="evidence" value="ECO:0007669"/>
    <property type="project" value="TreeGrafter"/>
</dbReference>
<reference evidence="6 7" key="1">
    <citation type="submission" date="2017-01" db="EMBL/GenBank/DDBJ databases">
        <authorList>
            <person name="Mah S.A."/>
            <person name="Swanson W.J."/>
            <person name="Moy G.W."/>
            <person name="Vacquier V.D."/>
        </authorList>
    </citation>
    <scope>NUCLEOTIDE SEQUENCE [LARGE SCALE GENOMIC DNA]</scope>
    <source>
        <strain evidence="6 7">DSM 7027</strain>
    </source>
</reference>